<evidence type="ECO:0000313" key="2">
    <source>
        <dbReference type="Proteomes" id="UP000198405"/>
    </source>
</evidence>
<dbReference type="EMBL" id="FZOB01000001">
    <property type="protein sequence ID" value="SNR61497.1"/>
    <property type="molecule type" value="Genomic_DNA"/>
</dbReference>
<dbReference type="OrthoDB" id="13737at2"/>
<protein>
    <recommendedName>
        <fullName evidence="3">V/A-type H+-transporting ATPase subunit E</fullName>
    </recommendedName>
</protein>
<keyword evidence="2" id="KW-1185">Reference proteome</keyword>
<accession>A0A238XRB9</accession>
<gene>
    <name evidence="1" type="ORF">SAMN06265340_101202</name>
</gene>
<sequence length="184" mass="21694">MYSESDYSKFEKKVLERAKEIAEQRVKSARLYAQEKLIEAEKEGKRIFEEKRQAALIDIEAFKFNKIAEIDAEVRKKIENREIAIREELLNTLKEKLQERFPMMLGCFLTWIKNNYTTGKIITSPEFKNRVKEMVGEQFEIETDPSINGVIFKKERMVIEFSLESILEEFKGEIDKEIASILEV</sequence>
<evidence type="ECO:0008006" key="3">
    <source>
        <dbReference type="Google" id="ProtNLM"/>
    </source>
</evidence>
<dbReference type="AlphaFoldDB" id="A0A238XRB9"/>
<dbReference type="RefSeq" id="WP_089322233.1">
    <property type="nucleotide sequence ID" value="NZ_FZOB01000001.1"/>
</dbReference>
<reference evidence="2" key="1">
    <citation type="submission" date="2017-06" db="EMBL/GenBank/DDBJ databases">
        <authorList>
            <person name="Varghese N."/>
            <person name="Submissions S."/>
        </authorList>
    </citation>
    <scope>NUCLEOTIDE SEQUENCE [LARGE SCALE GENOMIC DNA]</scope>
    <source>
        <strain evidence="2">DSM 15668</strain>
    </source>
</reference>
<evidence type="ECO:0000313" key="1">
    <source>
        <dbReference type="EMBL" id="SNR61497.1"/>
    </source>
</evidence>
<dbReference type="Proteomes" id="UP000198405">
    <property type="component" value="Unassembled WGS sequence"/>
</dbReference>
<dbReference type="SUPFAM" id="SSF160527">
    <property type="entry name" value="V-type ATPase subunit E-like"/>
    <property type="match status" value="1"/>
</dbReference>
<proteinExistence type="predicted"/>
<name>A0A238XRB9_9BACT</name>
<organism evidence="1 2">
    <name type="scientific">Desulfurobacterium atlanticum</name>
    <dbReference type="NCBI Taxonomy" id="240169"/>
    <lineage>
        <taxon>Bacteria</taxon>
        <taxon>Pseudomonadati</taxon>
        <taxon>Aquificota</taxon>
        <taxon>Aquificia</taxon>
        <taxon>Desulfurobacteriales</taxon>
        <taxon>Desulfurobacteriaceae</taxon>
        <taxon>Desulfurobacterium</taxon>
    </lineage>
</organism>